<evidence type="ECO:0000256" key="3">
    <source>
        <dbReference type="ARBA" id="ARBA00023172"/>
    </source>
</evidence>
<dbReference type="InterPro" id="IPR013762">
    <property type="entry name" value="Integrase-like_cat_sf"/>
</dbReference>
<dbReference type="Gene3D" id="1.10.443.10">
    <property type="entry name" value="Intergrase catalytic core"/>
    <property type="match status" value="1"/>
</dbReference>
<evidence type="ECO:0000259" key="4">
    <source>
        <dbReference type="PROSITE" id="PS51898"/>
    </source>
</evidence>
<dbReference type="PROSITE" id="PS51898">
    <property type="entry name" value="TYR_RECOMBINASE"/>
    <property type="match status" value="1"/>
</dbReference>
<proteinExistence type="predicted"/>
<organism evidence="5">
    <name type="scientific">marine sediment metagenome</name>
    <dbReference type="NCBI Taxonomy" id="412755"/>
    <lineage>
        <taxon>unclassified sequences</taxon>
        <taxon>metagenomes</taxon>
        <taxon>ecological metagenomes</taxon>
    </lineage>
</organism>
<dbReference type="GO" id="GO:0015074">
    <property type="term" value="P:DNA integration"/>
    <property type="evidence" value="ECO:0007669"/>
    <property type="project" value="UniProtKB-KW"/>
</dbReference>
<dbReference type="InterPro" id="IPR011010">
    <property type="entry name" value="DNA_brk_join_enz"/>
</dbReference>
<reference evidence="5" key="1">
    <citation type="journal article" date="2015" name="Nature">
        <title>Complex archaea that bridge the gap between prokaryotes and eukaryotes.</title>
        <authorList>
            <person name="Spang A."/>
            <person name="Saw J.H."/>
            <person name="Jorgensen S.L."/>
            <person name="Zaremba-Niedzwiedzka K."/>
            <person name="Martijn J."/>
            <person name="Lind A.E."/>
            <person name="van Eijk R."/>
            <person name="Schleper C."/>
            <person name="Guy L."/>
            <person name="Ettema T.J."/>
        </authorList>
    </citation>
    <scope>NUCLEOTIDE SEQUENCE</scope>
</reference>
<dbReference type="PANTHER" id="PTHR30349:SF77">
    <property type="entry name" value="TYROSINE RECOMBINASE XERC"/>
    <property type="match status" value="1"/>
</dbReference>
<gene>
    <name evidence="5" type="ORF">LCGC14_1313520</name>
</gene>
<dbReference type="GO" id="GO:0006310">
    <property type="term" value="P:DNA recombination"/>
    <property type="evidence" value="ECO:0007669"/>
    <property type="project" value="UniProtKB-KW"/>
</dbReference>
<dbReference type="Pfam" id="PF00589">
    <property type="entry name" value="Phage_integrase"/>
    <property type="match status" value="1"/>
</dbReference>
<dbReference type="GO" id="GO:0005737">
    <property type="term" value="C:cytoplasm"/>
    <property type="evidence" value="ECO:0007669"/>
    <property type="project" value="UniProtKB-SubCell"/>
</dbReference>
<keyword evidence="2" id="KW-0229">DNA integration</keyword>
<comment type="subcellular location">
    <subcellularLocation>
        <location evidence="1">Cytoplasm</location>
    </subcellularLocation>
</comment>
<dbReference type="InterPro" id="IPR050090">
    <property type="entry name" value="Tyrosine_recombinase_XerCD"/>
</dbReference>
<sequence>MTRKKKQPLPRYLTDGERVRLIDAVRAGGSLRDIALFEMVLQYGLRPSEVGLLTREAVDFDTGRLAVQRLKNGIDNELPLIDPAKTALRTYLESREDDREELIPGKRGPLGRKGFWELMQSYGKTARLPTSKRHPHVLRHTAAVRALDAGLGIVDVQDMLGHAVITSTQVYARISDKKRRASFDQLEKANGHS</sequence>
<evidence type="ECO:0000313" key="5">
    <source>
        <dbReference type="EMBL" id="KKM83032.1"/>
    </source>
</evidence>
<dbReference type="GO" id="GO:0003677">
    <property type="term" value="F:DNA binding"/>
    <property type="evidence" value="ECO:0007669"/>
    <property type="project" value="InterPro"/>
</dbReference>
<dbReference type="AlphaFoldDB" id="A0A0F9NP13"/>
<dbReference type="EMBL" id="LAZR01007774">
    <property type="protein sequence ID" value="KKM83032.1"/>
    <property type="molecule type" value="Genomic_DNA"/>
</dbReference>
<accession>A0A0F9NP13</accession>
<evidence type="ECO:0000256" key="1">
    <source>
        <dbReference type="ARBA" id="ARBA00004496"/>
    </source>
</evidence>
<protein>
    <recommendedName>
        <fullName evidence="4">Tyr recombinase domain-containing protein</fullName>
    </recommendedName>
</protein>
<feature type="domain" description="Tyr recombinase" evidence="4">
    <location>
        <begin position="8"/>
        <end position="184"/>
    </location>
</feature>
<evidence type="ECO:0000256" key="2">
    <source>
        <dbReference type="ARBA" id="ARBA00022908"/>
    </source>
</evidence>
<dbReference type="InterPro" id="IPR002104">
    <property type="entry name" value="Integrase_catalytic"/>
</dbReference>
<dbReference type="SUPFAM" id="SSF56349">
    <property type="entry name" value="DNA breaking-rejoining enzymes"/>
    <property type="match status" value="1"/>
</dbReference>
<name>A0A0F9NP13_9ZZZZ</name>
<dbReference type="PANTHER" id="PTHR30349">
    <property type="entry name" value="PHAGE INTEGRASE-RELATED"/>
    <property type="match status" value="1"/>
</dbReference>
<comment type="caution">
    <text evidence="5">The sequence shown here is derived from an EMBL/GenBank/DDBJ whole genome shotgun (WGS) entry which is preliminary data.</text>
</comment>
<keyword evidence="3" id="KW-0233">DNA recombination</keyword>